<dbReference type="InterPro" id="IPR036409">
    <property type="entry name" value="Aldolase_II/adducin_N_sf"/>
</dbReference>
<dbReference type="AlphaFoldDB" id="A0A409X5C3"/>
<comment type="caution">
    <text evidence="1">The sequence shown here is derived from an EMBL/GenBank/DDBJ whole genome shotgun (WGS) entry which is preliminary data.</text>
</comment>
<reference evidence="1 2" key="1">
    <citation type="journal article" date="2018" name="Evol. Lett.">
        <title>Horizontal gene cluster transfer increased hallucinogenic mushroom diversity.</title>
        <authorList>
            <person name="Reynolds H.T."/>
            <person name="Vijayakumar V."/>
            <person name="Gluck-Thaler E."/>
            <person name="Korotkin H.B."/>
            <person name="Matheny P.B."/>
            <person name="Slot J.C."/>
        </authorList>
    </citation>
    <scope>NUCLEOTIDE SEQUENCE [LARGE SCALE GENOMIC DNA]</scope>
    <source>
        <strain evidence="1 2">SRW20</strain>
    </source>
</reference>
<dbReference type="OrthoDB" id="2932980at2759"/>
<dbReference type="STRING" id="231916.A0A409X5C3"/>
<dbReference type="EMBL" id="NHYE01004168">
    <property type="protein sequence ID" value="PPQ85998.1"/>
    <property type="molecule type" value="Genomic_DNA"/>
</dbReference>
<keyword evidence="2" id="KW-1185">Reference proteome</keyword>
<accession>A0A409X5C3</accession>
<sequence>MVSSSIEFGSVANTITDSITFIAGHGMAVRGSSIRDAVFRSFYTKQSATVQLQGVLLGGLAPGGKQPAGLTVREAMDAAVTNEGESLLDRAWNLWVAQVGTEAGGLYVNDLAPGR</sequence>
<dbReference type="Gene3D" id="3.40.225.10">
    <property type="entry name" value="Class II aldolase/adducin N-terminal domain"/>
    <property type="match status" value="1"/>
</dbReference>
<name>A0A409X5C3_9AGAR</name>
<dbReference type="InParanoid" id="A0A409X5C3"/>
<evidence type="ECO:0008006" key="3">
    <source>
        <dbReference type="Google" id="ProtNLM"/>
    </source>
</evidence>
<gene>
    <name evidence="1" type="ORF">CVT26_012755</name>
</gene>
<evidence type="ECO:0000313" key="1">
    <source>
        <dbReference type="EMBL" id="PPQ85998.1"/>
    </source>
</evidence>
<organism evidence="1 2">
    <name type="scientific">Gymnopilus dilepis</name>
    <dbReference type="NCBI Taxonomy" id="231916"/>
    <lineage>
        <taxon>Eukaryota</taxon>
        <taxon>Fungi</taxon>
        <taxon>Dikarya</taxon>
        <taxon>Basidiomycota</taxon>
        <taxon>Agaricomycotina</taxon>
        <taxon>Agaricomycetes</taxon>
        <taxon>Agaricomycetidae</taxon>
        <taxon>Agaricales</taxon>
        <taxon>Agaricineae</taxon>
        <taxon>Hymenogastraceae</taxon>
        <taxon>Gymnopilus</taxon>
    </lineage>
</organism>
<protein>
    <recommendedName>
        <fullName evidence="3">Class II aldolase/adducin N-terminal domain-containing protein</fullName>
    </recommendedName>
</protein>
<evidence type="ECO:0000313" key="2">
    <source>
        <dbReference type="Proteomes" id="UP000284706"/>
    </source>
</evidence>
<proteinExistence type="predicted"/>
<dbReference type="Proteomes" id="UP000284706">
    <property type="component" value="Unassembled WGS sequence"/>
</dbReference>